<reference evidence="2 3" key="1">
    <citation type="journal article" date="2016" name="Genome Biol. Evol.">
        <title>Divergent and convergent evolution of fungal pathogenicity.</title>
        <authorList>
            <person name="Shang Y."/>
            <person name="Xiao G."/>
            <person name="Zheng P."/>
            <person name="Cen K."/>
            <person name="Zhan S."/>
            <person name="Wang C."/>
        </authorList>
    </citation>
    <scope>NUCLEOTIDE SEQUENCE [LARGE SCALE GENOMIC DNA]</scope>
    <source>
        <strain evidence="2 3">RCEF 1005</strain>
    </source>
</reference>
<comment type="caution">
    <text evidence="2">The sequence shown here is derived from an EMBL/GenBank/DDBJ whole genome shotgun (WGS) entry which is preliminary data.</text>
</comment>
<organism evidence="2 3">
    <name type="scientific">Akanthomyces lecanii RCEF 1005</name>
    <dbReference type="NCBI Taxonomy" id="1081108"/>
    <lineage>
        <taxon>Eukaryota</taxon>
        <taxon>Fungi</taxon>
        <taxon>Dikarya</taxon>
        <taxon>Ascomycota</taxon>
        <taxon>Pezizomycotina</taxon>
        <taxon>Sordariomycetes</taxon>
        <taxon>Hypocreomycetidae</taxon>
        <taxon>Hypocreales</taxon>
        <taxon>Cordycipitaceae</taxon>
        <taxon>Akanthomyces</taxon>
        <taxon>Cordyceps confragosa</taxon>
    </lineage>
</organism>
<dbReference type="OrthoDB" id="4607847at2759"/>
<dbReference type="Gene3D" id="2.60.40.1720">
    <property type="entry name" value="Calcium-dependent cell adhesion molecule-1"/>
    <property type="match status" value="1"/>
</dbReference>
<dbReference type="InterPro" id="IPR038423">
    <property type="entry name" value="CAD_C_sf"/>
</dbReference>
<dbReference type="Pfam" id="PF14564">
    <property type="entry name" value="Membrane_bind"/>
    <property type="match status" value="1"/>
</dbReference>
<dbReference type="Proteomes" id="UP000076881">
    <property type="component" value="Unassembled WGS sequence"/>
</dbReference>
<evidence type="ECO:0000259" key="1">
    <source>
        <dbReference type="Pfam" id="PF14564"/>
    </source>
</evidence>
<sequence length="197" mass="21682">MDFFPQENFDGSADSFEVGTIKHLVLNTKYKSIRMGKDAGLMVWAENHPVPTVKWTTDKASFQGDEKLYECFEVLAIGAKPTFIIGIRFKDTTGAAPGRYLLTVKAANIGDVKLKSNEVDTFTPVGTMPFDGKDVTTAIYVRDTVSNVYVATGSIYFGKNQAEGKVEIKDDTDFPKQLKHEQSGSSDFTITLVSTAE</sequence>
<name>A0A168GRA6_CORDF</name>
<dbReference type="PANTHER" id="PTHR38083:SF1">
    <property type="entry name" value="CALCIUM-DEPENDENT CELL ADHESION MOLECULE 1-RELATED"/>
    <property type="match status" value="1"/>
</dbReference>
<keyword evidence="3" id="KW-1185">Reference proteome</keyword>
<dbReference type="PANTHER" id="PTHR38083">
    <property type="entry name" value="CALCIUM-DEPENDENT CELL ADHESION MOLECULE 1-RELATED"/>
    <property type="match status" value="1"/>
</dbReference>
<protein>
    <submittedName>
        <fullName evidence="2">Calcium-dependent cell adhesion molecule</fullName>
    </submittedName>
</protein>
<evidence type="ECO:0000313" key="3">
    <source>
        <dbReference type="Proteomes" id="UP000076881"/>
    </source>
</evidence>
<feature type="domain" description="Calcium-dependent cell adhesion molecule 1 membrane-binding" evidence="1">
    <location>
        <begin position="85"/>
        <end position="192"/>
    </location>
</feature>
<evidence type="ECO:0000313" key="2">
    <source>
        <dbReference type="EMBL" id="OAA76817.1"/>
    </source>
</evidence>
<accession>A0A168GRA6</accession>
<dbReference type="AlphaFoldDB" id="A0A168GRA6"/>
<gene>
    <name evidence="2" type="ORF">LEL_06501</name>
</gene>
<dbReference type="InterPro" id="IPR052885">
    <property type="entry name" value="Dictyostelium_CAD"/>
</dbReference>
<proteinExistence type="predicted"/>
<dbReference type="InterPro" id="IPR029283">
    <property type="entry name" value="Membrane-bd"/>
</dbReference>
<dbReference type="EMBL" id="AZHF01000004">
    <property type="protein sequence ID" value="OAA76817.1"/>
    <property type="molecule type" value="Genomic_DNA"/>
</dbReference>